<comment type="caution">
    <text evidence="6">The sequence shown here is derived from an EMBL/GenBank/DDBJ whole genome shotgun (WGS) entry which is preliminary data.</text>
</comment>
<protein>
    <recommendedName>
        <fullName evidence="2 5">D-aminoacyl-tRNA deacylase</fullName>
        <ecNumber evidence="2 5">3.1.1.96</ecNumber>
    </recommendedName>
</protein>
<dbReference type="GO" id="GO:0051500">
    <property type="term" value="F:D-tyrosyl-tRNA(Tyr) deacylase activity"/>
    <property type="evidence" value="ECO:0007669"/>
    <property type="project" value="TreeGrafter"/>
</dbReference>
<comment type="similarity">
    <text evidence="1 5">Belongs to the DTD family.</text>
</comment>
<dbReference type="FunFam" id="3.50.80.10:FF:000001">
    <property type="entry name" value="D-aminoacyl-tRNA deacylase"/>
    <property type="match status" value="1"/>
</dbReference>
<dbReference type="PANTHER" id="PTHR10472:SF5">
    <property type="entry name" value="D-AMINOACYL-TRNA DEACYLASE 1"/>
    <property type="match status" value="1"/>
</dbReference>
<keyword evidence="5" id="KW-0694">RNA-binding</keyword>
<dbReference type="Gene3D" id="3.50.80.10">
    <property type="entry name" value="D-tyrosyl-tRNA(Tyr) deacylase"/>
    <property type="match status" value="1"/>
</dbReference>
<evidence type="ECO:0000256" key="1">
    <source>
        <dbReference type="ARBA" id="ARBA00009673"/>
    </source>
</evidence>
<dbReference type="SUPFAM" id="SSF69500">
    <property type="entry name" value="DTD-like"/>
    <property type="match status" value="1"/>
</dbReference>
<organism evidence="6 7">
    <name type="scientific">Schistosoma japonicum</name>
    <name type="common">Blood fluke</name>
    <dbReference type="NCBI Taxonomy" id="6182"/>
    <lineage>
        <taxon>Eukaryota</taxon>
        <taxon>Metazoa</taxon>
        <taxon>Spiralia</taxon>
        <taxon>Lophotrochozoa</taxon>
        <taxon>Platyhelminthes</taxon>
        <taxon>Trematoda</taxon>
        <taxon>Digenea</taxon>
        <taxon>Strigeidida</taxon>
        <taxon>Schistosomatoidea</taxon>
        <taxon>Schistosomatidae</taxon>
        <taxon>Schistosoma</taxon>
    </lineage>
</organism>
<dbReference type="InterPro" id="IPR027902">
    <property type="entry name" value="DUF4487"/>
</dbReference>
<keyword evidence="7" id="KW-1185">Reference proteome</keyword>
<accession>A0A4Z2D884</accession>
<evidence type="ECO:0000256" key="5">
    <source>
        <dbReference type="RuleBase" id="RU003470"/>
    </source>
</evidence>
<dbReference type="InterPro" id="IPR003732">
    <property type="entry name" value="Daa-tRNA_deacyls_DTD"/>
</dbReference>
<evidence type="ECO:0000313" key="7">
    <source>
        <dbReference type="Proteomes" id="UP000311919"/>
    </source>
</evidence>
<dbReference type="GO" id="GO:0106026">
    <property type="term" value="F:Gly-tRNA(Ala) deacylase activity"/>
    <property type="evidence" value="ECO:0007669"/>
    <property type="project" value="RHEA"/>
</dbReference>
<keyword evidence="5" id="KW-0963">Cytoplasm</keyword>
<dbReference type="GO" id="GO:0000049">
    <property type="term" value="F:tRNA binding"/>
    <property type="evidence" value="ECO:0007669"/>
    <property type="project" value="UniProtKB-KW"/>
</dbReference>
<comment type="catalytic activity">
    <reaction evidence="3">
        <text>glycyl-tRNA(Ala) + H2O = tRNA(Ala) + glycine + H(+)</text>
        <dbReference type="Rhea" id="RHEA:53744"/>
        <dbReference type="Rhea" id="RHEA-COMP:9657"/>
        <dbReference type="Rhea" id="RHEA-COMP:13640"/>
        <dbReference type="ChEBI" id="CHEBI:15377"/>
        <dbReference type="ChEBI" id="CHEBI:15378"/>
        <dbReference type="ChEBI" id="CHEBI:57305"/>
        <dbReference type="ChEBI" id="CHEBI:78442"/>
        <dbReference type="ChEBI" id="CHEBI:78522"/>
        <dbReference type="EC" id="3.1.1.96"/>
    </reaction>
</comment>
<keyword evidence="5" id="KW-0378">Hydrolase</keyword>
<reference evidence="6 7" key="1">
    <citation type="submission" date="2019-03" db="EMBL/GenBank/DDBJ databases">
        <title>An improved genome assembly of the fluke Schistosoma japonicum.</title>
        <authorList>
            <person name="Hu W."/>
            <person name="Luo F."/>
            <person name="Yin M."/>
            <person name="Mo X."/>
            <person name="Sun C."/>
            <person name="Wu Q."/>
            <person name="Zhu B."/>
            <person name="Xiang M."/>
            <person name="Wang J."/>
            <person name="Wang Y."/>
            <person name="Zhang T."/>
            <person name="Xu B."/>
            <person name="Zheng H."/>
            <person name="Feng Z."/>
        </authorList>
    </citation>
    <scope>NUCLEOTIDE SEQUENCE [LARGE SCALE GENOMIC DNA]</scope>
    <source>
        <strain evidence="6">HuSjv2</strain>
        <tissue evidence="6">Worms</tissue>
    </source>
</reference>
<sequence>MLNLLSRIFTFCIREFTKEIFTSDINSLAIVTFMDWLSWIIEVSYFGGLYPLGLNFPAKIAEEMNNSFFLSIDIILSHMITLHPPYESREDCSSFVQAISHSDFVAPVICRIYSKILGNIAQHPCFYSLWMNDSFNIYKELFEACEKIDLSLSGENNRIGDKKYPCSGEFYTTTLQQICASVCGLPMTCFPYLETVLLSSVLSEHPFVHLLAMDVWCFVARYGTGDLCLHYVTILTNILNKVTERLKMENCINKSKSLSLTHIVSRLSHLLSRLIVFLTPKQQSVYVHQNPLKFVNTNPNIDPINSQSNSIVWYYVPIPISRLQKASTGIIEQQVIERLLNLDKLFDLTTTIVNSPQSYYLLLEVCLGLRLSGCLSELHKNSCARILVKCIHFLLKCNMSLITVEQCSHSYASTSLQSWTLQPISVVFVCLSSWFPKLHATSLNNRNLQQIAELLKDLVKLSFHADSTCVLSIYSFSIYNTWNSWLDCSVTQGYLQIWIEQLKNSINQCELQGKPDQFGEDILKSLRKKIDSICPSKQHTVYLPQLNQSSSNNCLNDNSSSNNHIHNDNEDDIDTIITMCLRDISSAVNRLQTVWPPKGPNKTIQFNEAINILKNLSNFVYYSLYTMRAVVQRVKQASVSVNDSIVSQISRGILVLIGLSRRDTEKDMEYIVRKILNIRLFPSADGARRWDKSVKDLNLEILCVSQFTLYSELKGNKLDFHCAMDPKLSKDTYSLLINQLKRNYHEEKVKDGIFGAMMDVSLINDGPVTITLDSNPDISRHVTVDSHDTETSNKQ</sequence>
<dbReference type="Pfam" id="PF02580">
    <property type="entry name" value="Tyr_Deacylase"/>
    <property type="match status" value="1"/>
</dbReference>
<proteinExistence type="inferred from homology"/>
<comment type="catalytic activity">
    <reaction evidence="4">
        <text>a D-aminoacyl-tRNA + H2O = a tRNA + a D-alpha-amino acid + H(+)</text>
        <dbReference type="Rhea" id="RHEA:13953"/>
        <dbReference type="Rhea" id="RHEA-COMP:10123"/>
        <dbReference type="Rhea" id="RHEA-COMP:10124"/>
        <dbReference type="ChEBI" id="CHEBI:15377"/>
        <dbReference type="ChEBI" id="CHEBI:15378"/>
        <dbReference type="ChEBI" id="CHEBI:59871"/>
        <dbReference type="ChEBI" id="CHEBI:78442"/>
        <dbReference type="ChEBI" id="CHEBI:79333"/>
        <dbReference type="EC" id="3.1.1.96"/>
    </reaction>
</comment>
<dbReference type="AlphaFoldDB" id="A0A4Z2D884"/>
<dbReference type="EMBL" id="SKCS01000216">
    <property type="protein sequence ID" value="TNN12656.1"/>
    <property type="molecule type" value="Genomic_DNA"/>
</dbReference>
<dbReference type="Pfam" id="PF14868">
    <property type="entry name" value="DUF4487"/>
    <property type="match status" value="1"/>
</dbReference>
<dbReference type="Proteomes" id="UP000311919">
    <property type="component" value="Unassembled WGS sequence"/>
</dbReference>
<keyword evidence="5" id="KW-0820">tRNA-binding</keyword>
<evidence type="ECO:0000256" key="4">
    <source>
        <dbReference type="ARBA" id="ARBA00048018"/>
    </source>
</evidence>
<dbReference type="GO" id="GO:0005737">
    <property type="term" value="C:cytoplasm"/>
    <property type="evidence" value="ECO:0007669"/>
    <property type="project" value="UniProtKB-SubCell"/>
</dbReference>
<comment type="subcellular location">
    <subcellularLocation>
        <location evidence="5">Cytoplasm</location>
    </subcellularLocation>
</comment>
<name>A0A4Z2D884_SCHJA</name>
<dbReference type="EC" id="3.1.1.96" evidence="2 5"/>
<gene>
    <name evidence="6" type="ORF">EWB00_003561</name>
</gene>
<dbReference type="STRING" id="6182.A0A4Z2D884"/>
<dbReference type="PANTHER" id="PTHR10472">
    <property type="entry name" value="D-TYROSYL-TRNA TYR DEACYLASE"/>
    <property type="match status" value="1"/>
</dbReference>
<evidence type="ECO:0000256" key="3">
    <source>
        <dbReference type="ARBA" id="ARBA00047676"/>
    </source>
</evidence>
<dbReference type="InterPro" id="IPR023509">
    <property type="entry name" value="DTD-like_sf"/>
</dbReference>
<evidence type="ECO:0000313" key="6">
    <source>
        <dbReference type="EMBL" id="TNN12656.1"/>
    </source>
</evidence>
<dbReference type="NCBIfam" id="TIGR00256">
    <property type="entry name" value="D-aminoacyl-tRNA deacylase"/>
    <property type="match status" value="1"/>
</dbReference>
<dbReference type="OrthoDB" id="6088000at2759"/>
<evidence type="ECO:0000256" key="2">
    <source>
        <dbReference type="ARBA" id="ARBA00013056"/>
    </source>
</evidence>